<keyword evidence="10" id="KW-1185">Reference proteome</keyword>
<dbReference type="Proteomes" id="UP000650511">
    <property type="component" value="Unassembled WGS sequence"/>
</dbReference>
<comment type="caution">
    <text evidence="9">The sequence shown here is derived from an EMBL/GenBank/DDBJ whole genome shotgun (WGS) entry which is preliminary data.</text>
</comment>
<dbReference type="PANTHER" id="PTHR36838:SF1">
    <property type="entry name" value="SLR1864 PROTEIN"/>
    <property type="match status" value="1"/>
</dbReference>
<evidence type="ECO:0000256" key="7">
    <source>
        <dbReference type="ARBA" id="ARBA00023136"/>
    </source>
</evidence>
<keyword evidence="3" id="KW-0813">Transport</keyword>
<dbReference type="InterPro" id="IPR038770">
    <property type="entry name" value="Na+/solute_symporter_sf"/>
</dbReference>
<feature type="transmembrane region" description="Helical" evidence="8">
    <location>
        <begin position="162"/>
        <end position="182"/>
    </location>
</feature>
<protein>
    <submittedName>
        <fullName evidence="9">Malate permease</fullName>
    </submittedName>
</protein>
<evidence type="ECO:0000313" key="10">
    <source>
        <dbReference type="Proteomes" id="UP000650511"/>
    </source>
</evidence>
<dbReference type="InterPro" id="IPR004776">
    <property type="entry name" value="Mem_transp_PIN-like"/>
</dbReference>
<sequence length="297" mass="30404">MLAVLVLLVVGIVLGNLRWLPASVGPALDLVLVRVSLPGLILAVVPRIPVDASLLLPAVVAWAVLLGSVAAVWVGSRLARLDRRTTGTLLVVVPLSNTGFLGFPAVEALLGPEFLPPAIVYDQVGSFLALATLTSVVAARYGRGEPPGPRTMARRVATFPPLVFLVIGLALAMAGTALPAPLQEVADIVGATVTPLAMLAVGLRLRLAGGGWRPGMLAAGLGWSMLLAPALVYVLARAVGMDAVWQVSVLETAMPPMVMGGVIAAAAGLDDRLAAQLVAIGAVASMATLPAWALLLT</sequence>
<proteinExistence type="inferred from homology"/>
<organism evidence="9 10">
    <name type="scientific">Egicoccus halophilus</name>
    <dbReference type="NCBI Taxonomy" id="1670830"/>
    <lineage>
        <taxon>Bacteria</taxon>
        <taxon>Bacillati</taxon>
        <taxon>Actinomycetota</taxon>
        <taxon>Nitriliruptoria</taxon>
        <taxon>Egicoccales</taxon>
        <taxon>Egicoccaceae</taxon>
        <taxon>Egicoccus</taxon>
    </lineage>
</organism>
<evidence type="ECO:0000256" key="3">
    <source>
        <dbReference type="ARBA" id="ARBA00022448"/>
    </source>
</evidence>
<evidence type="ECO:0000256" key="4">
    <source>
        <dbReference type="ARBA" id="ARBA00022475"/>
    </source>
</evidence>
<dbReference type="Gene3D" id="1.20.1530.20">
    <property type="match status" value="1"/>
</dbReference>
<feature type="transmembrane region" description="Helical" evidence="8">
    <location>
        <begin position="217"/>
        <end position="239"/>
    </location>
</feature>
<dbReference type="AlphaFoldDB" id="A0A8J3AFZ3"/>
<feature type="transmembrane region" description="Helical" evidence="8">
    <location>
        <begin position="118"/>
        <end position="141"/>
    </location>
</feature>
<gene>
    <name evidence="9" type="ORF">GCM10011354_23390</name>
</gene>
<feature type="transmembrane region" description="Helical" evidence="8">
    <location>
        <begin position="245"/>
        <end position="266"/>
    </location>
</feature>
<dbReference type="PANTHER" id="PTHR36838">
    <property type="entry name" value="AUXIN EFFLUX CARRIER FAMILY PROTEIN"/>
    <property type="match status" value="1"/>
</dbReference>
<evidence type="ECO:0000256" key="2">
    <source>
        <dbReference type="ARBA" id="ARBA00010145"/>
    </source>
</evidence>
<feature type="transmembrane region" description="Helical" evidence="8">
    <location>
        <begin position="273"/>
        <end position="295"/>
    </location>
</feature>
<comment type="similarity">
    <text evidence="2">Belongs to the auxin efflux carrier (TC 2.A.69) family.</text>
</comment>
<keyword evidence="5 8" id="KW-0812">Transmembrane</keyword>
<evidence type="ECO:0000256" key="6">
    <source>
        <dbReference type="ARBA" id="ARBA00022989"/>
    </source>
</evidence>
<dbReference type="RefSeq" id="WP_130649942.1">
    <property type="nucleotide sequence ID" value="NZ_BMHA01000008.1"/>
</dbReference>
<dbReference type="GO" id="GO:0055085">
    <property type="term" value="P:transmembrane transport"/>
    <property type="evidence" value="ECO:0007669"/>
    <property type="project" value="InterPro"/>
</dbReference>
<reference evidence="9" key="1">
    <citation type="journal article" date="2014" name="Int. J. Syst. Evol. Microbiol.">
        <title>Complete genome sequence of Corynebacterium casei LMG S-19264T (=DSM 44701T), isolated from a smear-ripened cheese.</title>
        <authorList>
            <consortium name="US DOE Joint Genome Institute (JGI-PGF)"/>
            <person name="Walter F."/>
            <person name="Albersmeier A."/>
            <person name="Kalinowski J."/>
            <person name="Ruckert C."/>
        </authorList>
    </citation>
    <scope>NUCLEOTIDE SEQUENCE</scope>
    <source>
        <strain evidence="9">CGMCC 1.14988</strain>
    </source>
</reference>
<feature type="transmembrane region" description="Helical" evidence="8">
    <location>
        <begin position="188"/>
        <end position="205"/>
    </location>
</feature>
<accession>A0A8J3AFZ3</accession>
<reference evidence="9" key="2">
    <citation type="submission" date="2020-09" db="EMBL/GenBank/DDBJ databases">
        <authorList>
            <person name="Sun Q."/>
            <person name="Zhou Y."/>
        </authorList>
    </citation>
    <scope>NUCLEOTIDE SEQUENCE</scope>
    <source>
        <strain evidence="9">CGMCC 1.14988</strain>
    </source>
</reference>
<dbReference type="GO" id="GO:0005886">
    <property type="term" value="C:plasma membrane"/>
    <property type="evidence" value="ECO:0007669"/>
    <property type="project" value="UniProtKB-SubCell"/>
</dbReference>
<evidence type="ECO:0000256" key="1">
    <source>
        <dbReference type="ARBA" id="ARBA00004651"/>
    </source>
</evidence>
<name>A0A8J3AFZ3_9ACTN</name>
<keyword evidence="4" id="KW-1003">Cell membrane</keyword>
<evidence type="ECO:0000313" key="9">
    <source>
        <dbReference type="EMBL" id="GGI07299.1"/>
    </source>
</evidence>
<keyword evidence="7 8" id="KW-0472">Membrane</keyword>
<comment type="subcellular location">
    <subcellularLocation>
        <location evidence="1">Cell membrane</location>
        <topology evidence="1">Multi-pass membrane protein</topology>
    </subcellularLocation>
</comment>
<evidence type="ECO:0000256" key="5">
    <source>
        <dbReference type="ARBA" id="ARBA00022692"/>
    </source>
</evidence>
<dbReference type="Pfam" id="PF03547">
    <property type="entry name" value="Mem_trans"/>
    <property type="match status" value="1"/>
</dbReference>
<feature type="transmembrane region" description="Helical" evidence="8">
    <location>
        <begin position="87"/>
        <end position="106"/>
    </location>
</feature>
<dbReference type="OrthoDB" id="9798064at2"/>
<feature type="transmembrane region" description="Helical" evidence="8">
    <location>
        <begin position="54"/>
        <end position="75"/>
    </location>
</feature>
<evidence type="ECO:0000256" key="8">
    <source>
        <dbReference type="SAM" id="Phobius"/>
    </source>
</evidence>
<keyword evidence="6 8" id="KW-1133">Transmembrane helix</keyword>
<dbReference type="EMBL" id="BMHA01000008">
    <property type="protein sequence ID" value="GGI07299.1"/>
    <property type="molecule type" value="Genomic_DNA"/>
</dbReference>